<dbReference type="AlphaFoldDB" id="A0AAV2ZJA5"/>
<evidence type="ECO:0000256" key="1">
    <source>
        <dbReference type="SAM" id="Phobius"/>
    </source>
</evidence>
<proteinExistence type="predicted"/>
<comment type="caution">
    <text evidence="2">The sequence shown here is derived from an EMBL/GenBank/DDBJ whole genome shotgun (WGS) entry which is preliminary data.</text>
</comment>
<feature type="transmembrane region" description="Helical" evidence="1">
    <location>
        <begin position="53"/>
        <end position="75"/>
    </location>
</feature>
<dbReference type="Proteomes" id="UP001146120">
    <property type="component" value="Unassembled WGS sequence"/>
</dbReference>
<dbReference type="EMBL" id="DAKRPA010000005">
    <property type="protein sequence ID" value="DBA04744.1"/>
    <property type="molecule type" value="Genomic_DNA"/>
</dbReference>
<protein>
    <submittedName>
        <fullName evidence="2">Uncharacterized protein</fullName>
    </submittedName>
</protein>
<organism evidence="2 3">
    <name type="scientific">Lagenidium giganteum</name>
    <dbReference type="NCBI Taxonomy" id="4803"/>
    <lineage>
        <taxon>Eukaryota</taxon>
        <taxon>Sar</taxon>
        <taxon>Stramenopiles</taxon>
        <taxon>Oomycota</taxon>
        <taxon>Peronosporomycetes</taxon>
        <taxon>Pythiales</taxon>
        <taxon>Pythiaceae</taxon>
    </lineage>
</organism>
<feature type="transmembrane region" description="Helical" evidence="1">
    <location>
        <begin position="323"/>
        <end position="348"/>
    </location>
</feature>
<keyword evidence="1" id="KW-1133">Transmembrane helix</keyword>
<evidence type="ECO:0000313" key="2">
    <source>
        <dbReference type="EMBL" id="DBA04744.1"/>
    </source>
</evidence>
<keyword evidence="3" id="KW-1185">Reference proteome</keyword>
<keyword evidence="1" id="KW-0812">Transmembrane</keyword>
<accession>A0AAV2ZJA5</accession>
<keyword evidence="1" id="KW-0472">Membrane</keyword>
<reference evidence="2" key="1">
    <citation type="submission" date="2022-11" db="EMBL/GenBank/DDBJ databases">
        <authorList>
            <person name="Morgan W.R."/>
            <person name="Tartar A."/>
        </authorList>
    </citation>
    <scope>NUCLEOTIDE SEQUENCE</scope>
    <source>
        <strain evidence="2">ARSEF 373</strain>
    </source>
</reference>
<feature type="transmembrane region" description="Helical" evidence="1">
    <location>
        <begin position="291"/>
        <end position="311"/>
    </location>
</feature>
<reference evidence="2" key="2">
    <citation type="journal article" date="2023" name="Microbiol Resour">
        <title>Decontamination and Annotation of the Draft Genome Sequence of the Oomycete Lagenidium giganteum ARSEF 373.</title>
        <authorList>
            <person name="Morgan W.R."/>
            <person name="Tartar A."/>
        </authorList>
    </citation>
    <scope>NUCLEOTIDE SEQUENCE</scope>
    <source>
        <strain evidence="2">ARSEF 373</strain>
    </source>
</reference>
<feature type="transmembrane region" description="Helical" evidence="1">
    <location>
        <begin position="137"/>
        <end position="155"/>
    </location>
</feature>
<name>A0AAV2ZJA5_9STRA</name>
<feature type="transmembrane region" description="Helical" evidence="1">
    <location>
        <begin position="110"/>
        <end position="131"/>
    </location>
</feature>
<sequence length="350" mass="39025">MGSVYGGNFVRHGRADTRTKVKPLHKYFRWRQTVLANILFAHGDAVAGIESPFWRFATVLSFWCSSTIAVSLVFAQAASFRVLHFANRPNATPSFYDCTRRLFRLSWPKIVVCSALTSLAAFTVAWFIPTAVIDAKALLYINFATATLLVVCIEIDKKRVFQSQTVEGLAVLKLSTKPYWRRVVGALERNPALTMRTCKALLVRRSIMRKQRKVQNCWTEPTPSQRTFSAQLQVDFEVSRLVFFHAAETLAGMYAEYIAIACATSVLYVYRSHPNYVWAGEAGEVTPTKTVLARQVGAALIVDLVCCIVEISCGLPLRISQGLSAFVIGMFVYLSIVSIVLCALAYIAHT</sequence>
<evidence type="ECO:0000313" key="3">
    <source>
        <dbReference type="Proteomes" id="UP001146120"/>
    </source>
</evidence>
<gene>
    <name evidence="2" type="ORF">N0F65_004381</name>
</gene>